<evidence type="ECO:0000256" key="1">
    <source>
        <dbReference type="SAM" id="Phobius"/>
    </source>
</evidence>
<proteinExistence type="predicted"/>
<keyword evidence="1" id="KW-0812">Transmembrane</keyword>
<keyword evidence="2" id="KW-0732">Signal</keyword>
<keyword evidence="1" id="KW-0472">Membrane</keyword>
<dbReference type="HOGENOM" id="CLU_1105518_0_0_0"/>
<organism evidence="3 4">
    <name type="scientific">Caldithrix abyssi DSM 13497</name>
    <dbReference type="NCBI Taxonomy" id="880073"/>
    <lineage>
        <taxon>Bacteria</taxon>
        <taxon>Pseudomonadati</taxon>
        <taxon>Calditrichota</taxon>
        <taxon>Calditrichia</taxon>
        <taxon>Calditrichales</taxon>
        <taxon>Calditrichaceae</taxon>
        <taxon>Caldithrix</taxon>
    </lineage>
</organism>
<evidence type="ECO:0000313" key="4">
    <source>
        <dbReference type="Proteomes" id="UP000004671"/>
    </source>
</evidence>
<feature type="signal peptide" evidence="2">
    <location>
        <begin position="1"/>
        <end position="29"/>
    </location>
</feature>
<protein>
    <recommendedName>
        <fullName evidence="5">DUF5683 domain-containing protein</fullName>
    </recommendedName>
</protein>
<reference evidence="3 4" key="1">
    <citation type="submission" date="2011-09" db="EMBL/GenBank/DDBJ databases">
        <title>The permanent draft genome of Caldithrix abyssi DSM 13497.</title>
        <authorList>
            <consortium name="US DOE Joint Genome Institute (JGI-PGF)"/>
            <person name="Lucas S."/>
            <person name="Han J."/>
            <person name="Lapidus A."/>
            <person name="Bruce D."/>
            <person name="Goodwin L."/>
            <person name="Pitluck S."/>
            <person name="Peters L."/>
            <person name="Kyrpides N."/>
            <person name="Mavromatis K."/>
            <person name="Ivanova N."/>
            <person name="Mikhailova N."/>
            <person name="Chertkov O."/>
            <person name="Detter J.C."/>
            <person name="Tapia R."/>
            <person name="Han C."/>
            <person name="Land M."/>
            <person name="Hauser L."/>
            <person name="Markowitz V."/>
            <person name="Cheng J.-F."/>
            <person name="Hugenholtz P."/>
            <person name="Woyke T."/>
            <person name="Wu D."/>
            <person name="Spring S."/>
            <person name="Brambilla E."/>
            <person name="Klenk H.-P."/>
            <person name="Eisen J.A."/>
        </authorList>
    </citation>
    <scope>NUCLEOTIDE SEQUENCE [LARGE SCALE GENOMIC DNA]</scope>
    <source>
        <strain evidence="3 4">DSM 13497</strain>
    </source>
</reference>
<dbReference type="PaxDb" id="880073-Calab_0149"/>
<evidence type="ECO:0008006" key="5">
    <source>
        <dbReference type="Google" id="ProtNLM"/>
    </source>
</evidence>
<name>H1XYI4_CALAY</name>
<dbReference type="RefSeq" id="WP_006926686.1">
    <property type="nucleotide sequence ID" value="NZ_CM001402.1"/>
</dbReference>
<dbReference type="AlphaFoldDB" id="H1XYI4"/>
<accession>H1XYI4</accession>
<evidence type="ECO:0000256" key="2">
    <source>
        <dbReference type="SAM" id="SignalP"/>
    </source>
</evidence>
<dbReference type="OrthoDB" id="9813910at2"/>
<evidence type="ECO:0000313" key="3">
    <source>
        <dbReference type="EMBL" id="EHO39802.1"/>
    </source>
</evidence>
<feature type="transmembrane region" description="Helical" evidence="1">
    <location>
        <begin position="67"/>
        <end position="85"/>
    </location>
</feature>
<dbReference type="STRING" id="880073.Cabys_2938"/>
<gene>
    <name evidence="3" type="ORF">Calab_0149</name>
</gene>
<keyword evidence="4" id="KW-1185">Reference proteome</keyword>
<feature type="transmembrane region" description="Helical" evidence="1">
    <location>
        <begin position="204"/>
        <end position="224"/>
    </location>
</feature>
<feature type="chain" id="PRO_5003558013" description="DUF5683 domain-containing protein" evidence="2">
    <location>
        <begin position="30"/>
        <end position="251"/>
    </location>
</feature>
<sequence precursor="true">MKRLILPKRMMWGVLLLACWLAAAQSLFAQSEFADSSRSLNPYTTTLKSALLPGWGQVNQERLWEGAVFYFGSLHFYYNAFFHLYHYNKGKARRHYHAFRWNLNAALFVHLVNVLDAADVSFRKRPTGWQGGLFSDKPLKSPRGAALRSAMVPGWGQVYTESYLKGLAFALTDLYLAFRAHQADINYRSTRETKYRDERSKFSWYLGAAYLLTVADAYASAYLYKFDQAMKLTVVPVVDLRFVGFHAQIKF</sequence>
<dbReference type="InParanoid" id="H1XYI4"/>
<dbReference type="Proteomes" id="UP000004671">
    <property type="component" value="Chromosome"/>
</dbReference>
<dbReference type="EMBL" id="CM001402">
    <property type="protein sequence ID" value="EHO39802.1"/>
    <property type="molecule type" value="Genomic_DNA"/>
</dbReference>
<keyword evidence="1" id="KW-1133">Transmembrane helix</keyword>